<evidence type="ECO:0000313" key="8">
    <source>
        <dbReference type="Proteomes" id="UP001165124"/>
    </source>
</evidence>
<dbReference type="InterPro" id="IPR015797">
    <property type="entry name" value="NUDIX_hydrolase-like_dom_sf"/>
</dbReference>
<evidence type="ECO:0000256" key="2">
    <source>
        <dbReference type="ARBA" id="ARBA00005582"/>
    </source>
</evidence>
<comment type="caution">
    <text evidence="7">The sequence shown here is derived from an EMBL/GenBank/DDBJ whole genome shotgun (WGS) entry which is preliminary data.</text>
</comment>
<sequence>MTRAAENTASGSAADGNERYRRRSARVLLVDDSGRILLFRMLRASGRPDLGHYWITPGGGVDGGESLREAAVRELREETGLAVAPEDLGPRVAVTSGHADLGWARGLFRDDFFLHRTAAYEIDTSGFQVVERDHVTGHRWWTLDELRSTDETVYPLGLASLLADLLAGRIPDAPVRLPWHH</sequence>
<evidence type="ECO:0000259" key="6">
    <source>
        <dbReference type="PROSITE" id="PS51462"/>
    </source>
</evidence>
<gene>
    <name evidence="7" type="ORF">Arub01_29230</name>
</gene>
<dbReference type="Pfam" id="PF00293">
    <property type="entry name" value="NUDIX"/>
    <property type="match status" value="1"/>
</dbReference>
<keyword evidence="4" id="KW-0460">Magnesium</keyword>
<comment type="cofactor">
    <cofactor evidence="1">
        <name>Mg(2+)</name>
        <dbReference type="ChEBI" id="CHEBI:18420"/>
    </cofactor>
</comment>
<dbReference type="SUPFAM" id="SSF55811">
    <property type="entry name" value="Nudix"/>
    <property type="match status" value="1"/>
</dbReference>
<feature type="domain" description="Nudix hydrolase" evidence="6">
    <location>
        <begin position="20"/>
        <end position="164"/>
    </location>
</feature>
<dbReference type="GO" id="GO:0016787">
    <property type="term" value="F:hydrolase activity"/>
    <property type="evidence" value="ECO:0007669"/>
    <property type="project" value="UniProtKB-KW"/>
</dbReference>
<keyword evidence="8" id="KW-1185">Reference proteome</keyword>
<dbReference type="InterPro" id="IPR020476">
    <property type="entry name" value="Nudix_hydrolase"/>
</dbReference>
<name>A0A9W6PUD7_9ACTN</name>
<dbReference type="PANTHER" id="PTHR43046:SF12">
    <property type="entry name" value="GDP-MANNOSE MANNOSYL HYDROLASE"/>
    <property type="match status" value="1"/>
</dbReference>
<dbReference type="PROSITE" id="PS00893">
    <property type="entry name" value="NUDIX_BOX"/>
    <property type="match status" value="1"/>
</dbReference>
<evidence type="ECO:0000256" key="1">
    <source>
        <dbReference type="ARBA" id="ARBA00001946"/>
    </source>
</evidence>
<evidence type="ECO:0000313" key="7">
    <source>
        <dbReference type="EMBL" id="GLW64679.1"/>
    </source>
</evidence>
<evidence type="ECO:0000256" key="3">
    <source>
        <dbReference type="ARBA" id="ARBA00022801"/>
    </source>
</evidence>
<dbReference type="PRINTS" id="PR00502">
    <property type="entry name" value="NUDIXFAMILY"/>
</dbReference>
<dbReference type="EMBL" id="BSRZ01000006">
    <property type="protein sequence ID" value="GLW64679.1"/>
    <property type="molecule type" value="Genomic_DNA"/>
</dbReference>
<protein>
    <submittedName>
        <fullName evidence="7">DNA mismatch repair protein MutT</fullName>
    </submittedName>
</protein>
<dbReference type="RefSeq" id="WP_083951134.1">
    <property type="nucleotide sequence ID" value="NZ_BSRZ01000006.1"/>
</dbReference>
<dbReference type="Proteomes" id="UP001165124">
    <property type="component" value="Unassembled WGS sequence"/>
</dbReference>
<dbReference type="InterPro" id="IPR020084">
    <property type="entry name" value="NUDIX_hydrolase_CS"/>
</dbReference>
<dbReference type="InterPro" id="IPR000086">
    <property type="entry name" value="NUDIX_hydrolase_dom"/>
</dbReference>
<proteinExistence type="inferred from homology"/>
<keyword evidence="3 5" id="KW-0378">Hydrolase</keyword>
<comment type="similarity">
    <text evidence="2 5">Belongs to the Nudix hydrolase family.</text>
</comment>
<dbReference type="CDD" id="cd04685">
    <property type="entry name" value="NUDIX_Hydrolase"/>
    <property type="match status" value="1"/>
</dbReference>
<accession>A0A9W6PUD7</accession>
<dbReference type="PANTHER" id="PTHR43046">
    <property type="entry name" value="GDP-MANNOSE MANNOSYL HYDROLASE"/>
    <property type="match status" value="1"/>
</dbReference>
<organism evidence="7 8">
    <name type="scientific">Actinomadura rubrobrunea</name>
    <dbReference type="NCBI Taxonomy" id="115335"/>
    <lineage>
        <taxon>Bacteria</taxon>
        <taxon>Bacillati</taxon>
        <taxon>Actinomycetota</taxon>
        <taxon>Actinomycetes</taxon>
        <taxon>Streptosporangiales</taxon>
        <taxon>Thermomonosporaceae</taxon>
        <taxon>Actinomadura</taxon>
    </lineage>
</organism>
<dbReference type="PROSITE" id="PS51462">
    <property type="entry name" value="NUDIX"/>
    <property type="match status" value="1"/>
</dbReference>
<evidence type="ECO:0000256" key="5">
    <source>
        <dbReference type="RuleBase" id="RU003476"/>
    </source>
</evidence>
<dbReference type="Gene3D" id="3.90.79.10">
    <property type="entry name" value="Nucleoside Triphosphate Pyrophosphohydrolase"/>
    <property type="match status" value="1"/>
</dbReference>
<reference evidence="7" key="1">
    <citation type="submission" date="2023-02" db="EMBL/GenBank/DDBJ databases">
        <title>Actinomadura rubrobrunea NBRC 14622.</title>
        <authorList>
            <person name="Ichikawa N."/>
            <person name="Sato H."/>
            <person name="Tonouchi N."/>
        </authorList>
    </citation>
    <scope>NUCLEOTIDE SEQUENCE</scope>
    <source>
        <strain evidence="7">NBRC 14622</strain>
    </source>
</reference>
<evidence type="ECO:0000256" key="4">
    <source>
        <dbReference type="ARBA" id="ARBA00022842"/>
    </source>
</evidence>
<dbReference type="AlphaFoldDB" id="A0A9W6PUD7"/>